<dbReference type="Pfam" id="PF02895">
    <property type="entry name" value="H-kinase_dim"/>
    <property type="match status" value="1"/>
</dbReference>
<dbReference type="Gene3D" id="3.30.565.10">
    <property type="entry name" value="Histidine kinase-like ATPase, C-terminal domain"/>
    <property type="match status" value="1"/>
</dbReference>
<dbReference type="SMART" id="SM00387">
    <property type="entry name" value="HATPase_c"/>
    <property type="match status" value="1"/>
</dbReference>
<evidence type="ECO:0000256" key="10">
    <source>
        <dbReference type="ARBA" id="ARBA00023012"/>
    </source>
</evidence>
<evidence type="ECO:0000259" key="14">
    <source>
        <dbReference type="PROSITE" id="PS50894"/>
    </source>
</evidence>
<dbReference type="Gene3D" id="1.10.287.560">
    <property type="entry name" value="Histidine kinase CheA-like, homodimeric domain"/>
    <property type="match status" value="1"/>
</dbReference>
<sequence>MTIDLSQFKQTFIEESLEGLDIMESTLLNLDVGEADLEAINTIFRAAHSIKGGSGTFGFNDIASFTHVLETLLDQTRAGEREVTAPAIELLLASVDCLREMINALQDDDGSYDEEQVASVQEKLETMLHGDGNKDSSTETITAEADSTITKEESSQLTIGWLIKFAPHPDMLRTGNDPVLMFRELEGLGSLEVDVDIESLPGFENLLAEDACLSWEVRLTTDATKEQIEEIFSWVDDECDLEITALTTGGEALDADTATEPELITEVKEVATTVAPITKKPAKKTATKRSTPTEATSIRVGTDKVDALINLVGELVITQSMLSQLGEEFDMSKIEKLRNGLAQLERNTREMQENVLRIRMLPISFSFNRFPRLVHDLTQKMGKKVDLKMSGEQTELDKTVMEKIGDPLVHLVRNALDHGIESPEERIAAGKDPVGTLQLNAYHKGGNIIIEISDDGAGINKQRVLDKAVQSGIINSADEMSDDAQIFDLIFAAGFSTADVVSDVSGRGVGMDVVKKNIKALGGAIEITSQEGKGSTFSIRLPLTLAILDGQLVRVGEEVYIIPLISIVESLQIDKQAVNRLAGKSEVYRLRDDYISIIRLYNLFGAKPDSIDLEKGLLVVVEGDGQKVGLFVDDLLGQQQVVIKSLESNFKQVDGVSGATILGDGTVALIMDIGGLIDLSNTLKKDSSDGAVA</sequence>
<dbReference type="Pfam" id="PF01627">
    <property type="entry name" value="Hpt"/>
    <property type="match status" value="1"/>
</dbReference>
<feature type="coiled-coil region" evidence="11">
    <location>
        <begin position="334"/>
        <end position="361"/>
    </location>
</feature>
<dbReference type="PANTHER" id="PTHR43395">
    <property type="entry name" value="SENSOR HISTIDINE KINASE CHEA"/>
    <property type="match status" value="1"/>
</dbReference>
<dbReference type="CDD" id="cd16916">
    <property type="entry name" value="HATPase_CheA-like"/>
    <property type="match status" value="1"/>
</dbReference>
<dbReference type="InterPro" id="IPR004358">
    <property type="entry name" value="Sig_transdc_His_kin-like_C"/>
</dbReference>
<evidence type="ECO:0000256" key="3">
    <source>
        <dbReference type="ARBA" id="ARBA00021495"/>
    </source>
</evidence>
<keyword evidence="5" id="KW-0597">Phosphoprotein</keyword>
<accession>A0A3B0Z313</accession>
<name>A0A3B0Z313_9ZZZZ</name>
<dbReference type="SMART" id="SM01231">
    <property type="entry name" value="H-kinase_dim"/>
    <property type="match status" value="1"/>
</dbReference>
<dbReference type="SUPFAM" id="SSF47226">
    <property type="entry name" value="Histidine-containing phosphotransfer domain, HPT domain"/>
    <property type="match status" value="1"/>
</dbReference>
<dbReference type="Pfam" id="PF02518">
    <property type="entry name" value="HATPase_c"/>
    <property type="match status" value="1"/>
</dbReference>
<dbReference type="InterPro" id="IPR002545">
    <property type="entry name" value="CheW-lke_dom"/>
</dbReference>
<keyword evidence="6" id="KW-0808">Transferase</keyword>
<dbReference type="PROSITE" id="PS50894">
    <property type="entry name" value="HPT"/>
    <property type="match status" value="1"/>
</dbReference>
<dbReference type="InterPro" id="IPR005467">
    <property type="entry name" value="His_kinase_dom"/>
</dbReference>
<dbReference type="FunFam" id="3.30.565.10:FF:000016">
    <property type="entry name" value="Chemotaxis protein CheA, putative"/>
    <property type="match status" value="1"/>
</dbReference>
<evidence type="ECO:0000313" key="15">
    <source>
        <dbReference type="EMBL" id="VAW87668.1"/>
    </source>
</evidence>
<dbReference type="CDD" id="cd00088">
    <property type="entry name" value="HPT"/>
    <property type="match status" value="1"/>
</dbReference>
<keyword evidence="10" id="KW-0902">Two-component regulatory system</keyword>
<gene>
    <name evidence="15" type="ORF">MNBD_GAMMA18-2259</name>
</gene>
<dbReference type="GO" id="GO:0006935">
    <property type="term" value="P:chemotaxis"/>
    <property type="evidence" value="ECO:0007669"/>
    <property type="project" value="UniProtKB-KW"/>
</dbReference>
<evidence type="ECO:0000256" key="1">
    <source>
        <dbReference type="ARBA" id="ARBA00000085"/>
    </source>
</evidence>
<dbReference type="PROSITE" id="PS50109">
    <property type="entry name" value="HIS_KIN"/>
    <property type="match status" value="1"/>
</dbReference>
<dbReference type="InterPro" id="IPR036890">
    <property type="entry name" value="HATPase_C_sf"/>
</dbReference>
<dbReference type="InterPro" id="IPR004105">
    <property type="entry name" value="CheA-like_dim"/>
</dbReference>
<dbReference type="SUPFAM" id="SSF55874">
    <property type="entry name" value="ATPase domain of HSP90 chaperone/DNA topoisomerase II/histidine kinase"/>
    <property type="match status" value="1"/>
</dbReference>
<dbReference type="InterPro" id="IPR036061">
    <property type="entry name" value="CheW-like_dom_sf"/>
</dbReference>
<dbReference type="InterPro" id="IPR036641">
    <property type="entry name" value="HPT_dom_sf"/>
</dbReference>
<dbReference type="CDD" id="cd00731">
    <property type="entry name" value="CheA_reg"/>
    <property type="match status" value="1"/>
</dbReference>
<feature type="domain" description="HPt" evidence="14">
    <location>
        <begin position="1"/>
        <end position="105"/>
    </location>
</feature>
<dbReference type="EC" id="2.7.13.3" evidence="2"/>
<dbReference type="PANTHER" id="PTHR43395:SF10">
    <property type="entry name" value="CHEMOTAXIS PROTEIN CHEA"/>
    <property type="match status" value="1"/>
</dbReference>
<evidence type="ECO:0000256" key="5">
    <source>
        <dbReference type="ARBA" id="ARBA00022553"/>
    </source>
</evidence>
<evidence type="ECO:0000256" key="9">
    <source>
        <dbReference type="ARBA" id="ARBA00022840"/>
    </source>
</evidence>
<evidence type="ECO:0000256" key="7">
    <source>
        <dbReference type="ARBA" id="ARBA00022741"/>
    </source>
</evidence>
<keyword evidence="4" id="KW-0145">Chemotaxis</keyword>
<dbReference type="FunFam" id="2.30.30.40:FF:000048">
    <property type="entry name" value="Chemotaxis protein CheA, putative"/>
    <property type="match status" value="1"/>
</dbReference>
<dbReference type="Pfam" id="PF01584">
    <property type="entry name" value="CheW"/>
    <property type="match status" value="1"/>
</dbReference>
<evidence type="ECO:0000256" key="11">
    <source>
        <dbReference type="SAM" id="Coils"/>
    </source>
</evidence>
<dbReference type="InterPro" id="IPR003594">
    <property type="entry name" value="HATPase_dom"/>
</dbReference>
<evidence type="ECO:0000259" key="12">
    <source>
        <dbReference type="PROSITE" id="PS50109"/>
    </source>
</evidence>
<dbReference type="SUPFAM" id="SSF47384">
    <property type="entry name" value="Homodimeric domain of signal transducing histidine kinase"/>
    <property type="match status" value="1"/>
</dbReference>
<dbReference type="GO" id="GO:0005737">
    <property type="term" value="C:cytoplasm"/>
    <property type="evidence" value="ECO:0007669"/>
    <property type="project" value="InterPro"/>
</dbReference>
<dbReference type="GO" id="GO:0005524">
    <property type="term" value="F:ATP binding"/>
    <property type="evidence" value="ECO:0007669"/>
    <property type="project" value="UniProtKB-KW"/>
</dbReference>
<dbReference type="GO" id="GO:0000155">
    <property type="term" value="F:phosphorelay sensor kinase activity"/>
    <property type="evidence" value="ECO:0007669"/>
    <property type="project" value="InterPro"/>
</dbReference>
<dbReference type="PROSITE" id="PS50851">
    <property type="entry name" value="CHEW"/>
    <property type="match status" value="1"/>
</dbReference>
<evidence type="ECO:0000256" key="2">
    <source>
        <dbReference type="ARBA" id="ARBA00012438"/>
    </source>
</evidence>
<evidence type="ECO:0000256" key="4">
    <source>
        <dbReference type="ARBA" id="ARBA00022500"/>
    </source>
</evidence>
<dbReference type="PRINTS" id="PR00344">
    <property type="entry name" value="BCTRLSENSOR"/>
</dbReference>
<dbReference type="SMART" id="SM00260">
    <property type="entry name" value="CheW"/>
    <property type="match status" value="1"/>
</dbReference>
<dbReference type="Gene3D" id="2.30.30.40">
    <property type="entry name" value="SH3 Domains"/>
    <property type="match status" value="1"/>
</dbReference>
<dbReference type="InterPro" id="IPR051315">
    <property type="entry name" value="Bact_Chemotaxis_CheA"/>
</dbReference>
<dbReference type="InterPro" id="IPR037006">
    <property type="entry name" value="CheA-like_homodim_sf"/>
</dbReference>
<comment type="catalytic activity">
    <reaction evidence="1">
        <text>ATP + protein L-histidine = ADP + protein N-phospho-L-histidine.</text>
        <dbReference type="EC" id="2.7.13.3"/>
    </reaction>
</comment>
<keyword evidence="7" id="KW-0547">Nucleotide-binding</keyword>
<protein>
    <recommendedName>
        <fullName evidence="3">Chemotaxis protein CheA</fullName>
        <ecNumber evidence="2">2.7.13.3</ecNumber>
    </recommendedName>
</protein>
<feature type="domain" description="Histidine kinase" evidence="12">
    <location>
        <begin position="330"/>
        <end position="545"/>
    </location>
</feature>
<keyword evidence="8 15" id="KW-0418">Kinase</keyword>
<evidence type="ECO:0000256" key="8">
    <source>
        <dbReference type="ARBA" id="ARBA00022777"/>
    </source>
</evidence>
<reference evidence="15" key="1">
    <citation type="submission" date="2018-06" db="EMBL/GenBank/DDBJ databases">
        <authorList>
            <person name="Zhirakovskaya E."/>
        </authorList>
    </citation>
    <scope>NUCLEOTIDE SEQUENCE</scope>
</reference>
<keyword evidence="9" id="KW-0067">ATP-binding</keyword>
<dbReference type="SMART" id="SM00073">
    <property type="entry name" value="HPT"/>
    <property type="match status" value="1"/>
</dbReference>
<keyword evidence="11" id="KW-0175">Coiled coil</keyword>
<dbReference type="AlphaFoldDB" id="A0A3B0Z313"/>
<organism evidence="15">
    <name type="scientific">hydrothermal vent metagenome</name>
    <dbReference type="NCBI Taxonomy" id="652676"/>
    <lineage>
        <taxon>unclassified sequences</taxon>
        <taxon>metagenomes</taxon>
        <taxon>ecological metagenomes</taxon>
    </lineage>
</organism>
<dbReference type="InterPro" id="IPR036097">
    <property type="entry name" value="HisK_dim/P_sf"/>
</dbReference>
<dbReference type="EMBL" id="UOFP01000193">
    <property type="protein sequence ID" value="VAW87668.1"/>
    <property type="molecule type" value="Genomic_DNA"/>
</dbReference>
<dbReference type="Gene3D" id="1.20.120.160">
    <property type="entry name" value="HPT domain"/>
    <property type="match status" value="1"/>
</dbReference>
<proteinExistence type="predicted"/>
<feature type="domain" description="CheW-like" evidence="13">
    <location>
        <begin position="547"/>
        <end position="682"/>
    </location>
</feature>
<evidence type="ECO:0000259" key="13">
    <source>
        <dbReference type="PROSITE" id="PS50851"/>
    </source>
</evidence>
<dbReference type="InterPro" id="IPR008207">
    <property type="entry name" value="Sig_transdc_His_kin_Hpt_dom"/>
</dbReference>
<evidence type="ECO:0000256" key="6">
    <source>
        <dbReference type="ARBA" id="ARBA00022679"/>
    </source>
</evidence>
<dbReference type="SUPFAM" id="SSF50341">
    <property type="entry name" value="CheW-like"/>
    <property type="match status" value="1"/>
</dbReference>